<name>E4YGE8_OIKDI</name>
<dbReference type="EMBL" id="FN654521">
    <property type="protein sequence ID" value="CBY34572.1"/>
    <property type="molecule type" value="Genomic_DNA"/>
</dbReference>
<reference evidence="1" key="1">
    <citation type="journal article" date="2010" name="Science">
        <title>Plasticity of animal genome architecture unmasked by rapid evolution of a pelagic tunicate.</title>
        <authorList>
            <person name="Denoeud F."/>
            <person name="Henriet S."/>
            <person name="Mungpakdee S."/>
            <person name="Aury J.M."/>
            <person name="Da Silva C."/>
            <person name="Brinkmann H."/>
            <person name="Mikhaleva J."/>
            <person name="Olsen L.C."/>
            <person name="Jubin C."/>
            <person name="Canestro C."/>
            <person name="Bouquet J.M."/>
            <person name="Danks G."/>
            <person name="Poulain J."/>
            <person name="Campsteijn C."/>
            <person name="Adamski M."/>
            <person name="Cross I."/>
            <person name="Yadetie F."/>
            <person name="Muffato M."/>
            <person name="Louis A."/>
            <person name="Butcher S."/>
            <person name="Tsagkogeorga G."/>
            <person name="Konrad A."/>
            <person name="Singh S."/>
            <person name="Jensen M.F."/>
            <person name="Cong E.H."/>
            <person name="Eikeseth-Otteraa H."/>
            <person name="Noel B."/>
            <person name="Anthouard V."/>
            <person name="Porcel B.M."/>
            <person name="Kachouri-Lafond R."/>
            <person name="Nishino A."/>
            <person name="Ugolini M."/>
            <person name="Chourrout P."/>
            <person name="Nishida H."/>
            <person name="Aasland R."/>
            <person name="Huzurbazar S."/>
            <person name="Westhof E."/>
            <person name="Delsuc F."/>
            <person name="Lehrach H."/>
            <person name="Reinhardt R."/>
            <person name="Weissenbach J."/>
            <person name="Roy S.W."/>
            <person name="Artiguenave F."/>
            <person name="Postlethwait J.H."/>
            <person name="Manak J.R."/>
            <person name="Thompson E.M."/>
            <person name="Jaillon O."/>
            <person name="Du Pasquier L."/>
            <person name="Boudinot P."/>
            <person name="Liberles D.A."/>
            <person name="Volff J.N."/>
            <person name="Philippe H."/>
            <person name="Lenhard B."/>
            <person name="Roest Crollius H."/>
            <person name="Wincker P."/>
            <person name="Chourrout D."/>
        </authorList>
    </citation>
    <scope>NUCLEOTIDE SEQUENCE [LARGE SCALE GENOMIC DNA]</scope>
</reference>
<gene>
    <name evidence="1" type="ORF">GSOID_T00024599001</name>
</gene>
<organism evidence="1">
    <name type="scientific">Oikopleura dioica</name>
    <name type="common">Tunicate</name>
    <dbReference type="NCBI Taxonomy" id="34765"/>
    <lineage>
        <taxon>Eukaryota</taxon>
        <taxon>Metazoa</taxon>
        <taxon>Chordata</taxon>
        <taxon>Tunicata</taxon>
        <taxon>Appendicularia</taxon>
        <taxon>Copelata</taxon>
        <taxon>Oikopleuridae</taxon>
        <taxon>Oikopleura</taxon>
    </lineage>
</organism>
<dbReference type="AlphaFoldDB" id="E4YGE8"/>
<evidence type="ECO:0000313" key="1">
    <source>
        <dbReference type="EMBL" id="CBY34572.1"/>
    </source>
</evidence>
<sequence length="177" mass="21086">MSKPFRQFAQPCELEIDISWKSDQIESSETPLEESNFPLVALNKRSKSSRTIKRSTEKLTRQLDKIERFLSRFYLNIFNSRLFRFIKRDKYRSIAQPSSLLSMSTDLEFQLTTYMDTFTEEYQKGEELMIYFDELSEGTIESLAEELDKCESAISICNDEYYEEIWNAEMDEHDHLF</sequence>
<accession>E4YGE8</accession>
<dbReference type="Proteomes" id="UP000011014">
    <property type="component" value="Unassembled WGS sequence"/>
</dbReference>
<proteinExistence type="predicted"/>
<protein>
    <submittedName>
        <fullName evidence="1">Uncharacterized protein</fullName>
    </submittedName>
</protein>